<sequence length="89" mass="9239">MEEHDNGGKDSVIAETVSLGTGGRGKGIGDGHRNSIWGGEVMVAGVRGHRAVPPTGLHGTTRLEHGTSTDTKYMGQPDMSTNSLRAVPS</sequence>
<dbReference type="Proteomes" id="UP001497516">
    <property type="component" value="Chromosome 6"/>
</dbReference>
<feature type="region of interest" description="Disordered" evidence="1">
    <location>
        <begin position="1"/>
        <end position="34"/>
    </location>
</feature>
<feature type="region of interest" description="Disordered" evidence="1">
    <location>
        <begin position="50"/>
        <end position="89"/>
    </location>
</feature>
<accession>A0AAV2F6A8</accession>
<evidence type="ECO:0000256" key="1">
    <source>
        <dbReference type="SAM" id="MobiDB-lite"/>
    </source>
</evidence>
<evidence type="ECO:0000313" key="2">
    <source>
        <dbReference type="EMBL" id="CAL1393005.1"/>
    </source>
</evidence>
<reference evidence="2 3" key="1">
    <citation type="submission" date="2024-04" db="EMBL/GenBank/DDBJ databases">
        <authorList>
            <person name="Fracassetti M."/>
        </authorList>
    </citation>
    <scope>NUCLEOTIDE SEQUENCE [LARGE SCALE GENOMIC DNA]</scope>
</reference>
<protein>
    <submittedName>
        <fullName evidence="2">Uncharacterized protein</fullName>
    </submittedName>
</protein>
<gene>
    <name evidence="2" type="ORF">LTRI10_LOCUS33611</name>
</gene>
<dbReference type="EMBL" id="OZ034819">
    <property type="protein sequence ID" value="CAL1393005.1"/>
    <property type="molecule type" value="Genomic_DNA"/>
</dbReference>
<dbReference type="AlphaFoldDB" id="A0AAV2F6A8"/>
<name>A0AAV2F6A8_9ROSI</name>
<keyword evidence="3" id="KW-1185">Reference proteome</keyword>
<evidence type="ECO:0000313" key="3">
    <source>
        <dbReference type="Proteomes" id="UP001497516"/>
    </source>
</evidence>
<feature type="compositionally biased region" description="Polar residues" evidence="1">
    <location>
        <begin position="78"/>
        <end position="89"/>
    </location>
</feature>
<proteinExistence type="predicted"/>
<organism evidence="2 3">
    <name type="scientific">Linum trigynum</name>
    <dbReference type="NCBI Taxonomy" id="586398"/>
    <lineage>
        <taxon>Eukaryota</taxon>
        <taxon>Viridiplantae</taxon>
        <taxon>Streptophyta</taxon>
        <taxon>Embryophyta</taxon>
        <taxon>Tracheophyta</taxon>
        <taxon>Spermatophyta</taxon>
        <taxon>Magnoliopsida</taxon>
        <taxon>eudicotyledons</taxon>
        <taxon>Gunneridae</taxon>
        <taxon>Pentapetalae</taxon>
        <taxon>rosids</taxon>
        <taxon>fabids</taxon>
        <taxon>Malpighiales</taxon>
        <taxon>Linaceae</taxon>
        <taxon>Linum</taxon>
    </lineage>
</organism>